<dbReference type="Proteomes" id="UP001157006">
    <property type="component" value="Chromosome 3"/>
</dbReference>
<sequence>MQAAKKAVETIKETAANIGASAKSGLEKTKATVQEKGEIMSASDPMQKEMATEKKEERINQAEMEKQEAREYNAAVKMSHVTEGHSYTATGPTSVTASGYSIIGDYGTGQPMATDNVSTIPGIGLGLGADVIGSHPVESNTGMGSTTAEAHVVHVDGTVLGGGPTNY</sequence>
<gene>
    <name evidence="2" type="ORF">VFH_III030440</name>
</gene>
<dbReference type="AlphaFoldDB" id="A0AAV0ZUV8"/>
<dbReference type="PANTHER" id="PTHR33493:SF30">
    <property type="entry name" value="LATE EMBRYOGENESIS ABUNDANT PROTEIN"/>
    <property type="match status" value="1"/>
</dbReference>
<comment type="similarity">
    <text evidence="1">Belongs to the LEA type 1 family.</text>
</comment>
<name>A0AAV0ZUV8_VICFA</name>
<dbReference type="GO" id="GO:0009793">
    <property type="term" value="P:embryo development ending in seed dormancy"/>
    <property type="evidence" value="ECO:0007669"/>
    <property type="project" value="InterPro"/>
</dbReference>
<dbReference type="PANTHER" id="PTHR33493">
    <property type="entry name" value="LATE EMBRYOGENESIS ABUNDANT PROTEIN 6-RELATED"/>
    <property type="match status" value="1"/>
</dbReference>
<organism evidence="2 3">
    <name type="scientific">Vicia faba</name>
    <name type="common">Broad bean</name>
    <name type="synonym">Faba vulgaris</name>
    <dbReference type="NCBI Taxonomy" id="3906"/>
    <lineage>
        <taxon>Eukaryota</taxon>
        <taxon>Viridiplantae</taxon>
        <taxon>Streptophyta</taxon>
        <taxon>Embryophyta</taxon>
        <taxon>Tracheophyta</taxon>
        <taxon>Spermatophyta</taxon>
        <taxon>Magnoliopsida</taxon>
        <taxon>eudicotyledons</taxon>
        <taxon>Gunneridae</taxon>
        <taxon>Pentapetalae</taxon>
        <taxon>rosids</taxon>
        <taxon>fabids</taxon>
        <taxon>Fabales</taxon>
        <taxon>Fabaceae</taxon>
        <taxon>Papilionoideae</taxon>
        <taxon>50 kb inversion clade</taxon>
        <taxon>NPAAA clade</taxon>
        <taxon>Hologalegina</taxon>
        <taxon>IRL clade</taxon>
        <taxon>Fabeae</taxon>
        <taxon>Vicia</taxon>
    </lineage>
</organism>
<dbReference type="EMBL" id="OX451738">
    <property type="protein sequence ID" value="CAI8602225.1"/>
    <property type="molecule type" value="Genomic_DNA"/>
</dbReference>
<dbReference type="InterPro" id="IPR005513">
    <property type="entry name" value="LEA_1"/>
</dbReference>
<protein>
    <recommendedName>
        <fullName evidence="4">Late embryogenesis abundant protein</fullName>
    </recommendedName>
</protein>
<reference evidence="2 3" key="1">
    <citation type="submission" date="2023-01" db="EMBL/GenBank/DDBJ databases">
        <authorList>
            <person name="Kreplak J."/>
        </authorList>
    </citation>
    <scope>NUCLEOTIDE SEQUENCE [LARGE SCALE GENOMIC DNA]</scope>
</reference>
<evidence type="ECO:0000313" key="2">
    <source>
        <dbReference type="EMBL" id="CAI8602225.1"/>
    </source>
</evidence>
<dbReference type="Pfam" id="PF03760">
    <property type="entry name" value="LEA_1"/>
    <property type="match status" value="1"/>
</dbReference>
<proteinExistence type="inferred from homology"/>
<evidence type="ECO:0000313" key="3">
    <source>
        <dbReference type="Proteomes" id="UP001157006"/>
    </source>
</evidence>
<accession>A0AAV0ZUV8</accession>
<evidence type="ECO:0008006" key="4">
    <source>
        <dbReference type="Google" id="ProtNLM"/>
    </source>
</evidence>
<evidence type="ECO:0000256" key="1">
    <source>
        <dbReference type="ARBA" id="ARBA00010975"/>
    </source>
</evidence>
<keyword evidence="3" id="KW-1185">Reference proteome</keyword>